<dbReference type="InterPro" id="IPR036425">
    <property type="entry name" value="MoaB/Mog-like_dom_sf"/>
</dbReference>
<sequence>MTKSFSAEIIAVGTELLLGQIANTNAKWLSEKLALLGIHVYTHVVVGDNLERVEQAFRQAERRSDIVLVTGGLGPTDDDLTREAFQRISHLEMEEYSPAMKKIESYFERSKTKMTPNNRKQARVFKGSHVLNNQAGMAPGMIVHYNEKIWIFLPGVPREMKRLATDGVFPYLQQQTGKKDKIQSLVLKFIGIGESALEDAIQDLIQAQSNPTIAPLAQNDGVVIRLTVKADSDERANTLLKAAKEKILERVGIYYYGENDDTLEQQVIQLLKEKQLTIAAAESLTGGMFASKLISVSGASNVVQGGIVSYHANVKQKVLGVSKETIEKEGTVSKACASEMAAKVREKLDADIGISFTGVAGPNEEEGNPVGTVYIALHTISGKKQVFHYEFMGDRSTIRHRATLKGLEILFQYLKTV</sequence>
<gene>
    <name evidence="1" type="primary">cinA</name>
    <name evidence="3" type="ORF">D8M04_11050</name>
</gene>
<dbReference type="PANTHER" id="PTHR13939">
    <property type="entry name" value="NICOTINAMIDE-NUCLEOTIDE AMIDOHYDROLASE PNCC"/>
    <property type="match status" value="1"/>
</dbReference>
<dbReference type="AlphaFoldDB" id="A0A498DCB5"/>
<dbReference type="InterPro" id="IPR001453">
    <property type="entry name" value="MoaB/Mog_dom"/>
</dbReference>
<dbReference type="InterPro" id="IPR050101">
    <property type="entry name" value="CinA"/>
</dbReference>
<evidence type="ECO:0000313" key="4">
    <source>
        <dbReference type="Proteomes" id="UP000270219"/>
    </source>
</evidence>
<evidence type="ECO:0000313" key="3">
    <source>
        <dbReference type="EMBL" id="RLL45383.1"/>
    </source>
</evidence>
<dbReference type="InterPro" id="IPR041424">
    <property type="entry name" value="CinA_KH"/>
</dbReference>
<keyword evidence="4" id="KW-1185">Reference proteome</keyword>
<dbReference type="SMART" id="SM00852">
    <property type="entry name" value="MoCF_biosynth"/>
    <property type="match status" value="1"/>
</dbReference>
<dbReference type="SUPFAM" id="SSF53218">
    <property type="entry name" value="Molybdenum cofactor biosynthesis proteins"/>
    <property type="match status" value="1"/>
</dbReference>
<accession>A0A498DCB5</accession>
<dbReference type="HAMAP" id="MF_00226_B">
    <property type="entry name" value="CinA_B"/>
    <property type="match status" value="1"/>
</dbReference>
<dbReference type="Pfam" id="PF00994">
    <property type="entry name" value="MoCF_biosynth"/>
    <property type="match status" value="1"/>
</dbReference>
<dbReference type="Pfam" id="PF18146">
    <property type="entry name" value="CinA_KH"/>
    <property type="match status" value="1"/>
</dbReference>
<dbReference type="RefSeq" id="WP_121522969.1">
    <property type="nucleotide sequence ID" value="NZ_RCHR01000003.1"/>
</dbReference>
<reference evidence="3 4" key="1">
    <citation type="submission" date="2018-10" db="EMBL/GenBank/DDBJ databases">
        <title>Oceanobacillus sp. YLB-02 draft genome.</title>
        <authorList>
            <person name="Yu L."/>
        </authorList>
    </citation>
    <scope>NUCLEOTIDE SEQUENCE [LARGE SCALE GENOMIC DNA]</scope>
    <source>
        <strain evidence="3 4">YLB-02</strain>
    </source>
</reference>
<feature type="domain" description="MoaB/Mog" evidence="2">
    <location>
        <begin position="8"/>
        <end position="174"/>
    </location>
</feature>
<proteinExistence type="inferred from homology"/>
<dbReference type="NCBIfam" id="TIGR00199">
    <property type="entry name" value="PncC_domain"/>
    <property type="match status" value="1"/>
</dbReference>
<dbReference type="EMBL" id="RCHR01000003">
    <property type="protein sequence ID" value="RLL45383.1"/>
    <property type="molecule type" value="Genomic_DNA"/>
</dbReference>
<comment type="similarity">
    <text evidence="1">Belongs to the CinA family.</text>
</comment>
<dbReference type="OrthoDB" id="9801454at2"/>
<dbReference type="InterPro" id="IPR008136">
    <property type="entry name" value="CinA_C"/>
</dbReference>
<evidence type="ECO:0000259" key="2">
    <source>
        <dbReference type="SMART" id="SM00852"/>
    </source>
</evidence>
<dbReference type="Pfam" id="PF02464">
    <property type="entry name" value="CinA"/>
    <property type="match status" value="1"/>
</dbReference>
<name>A0A498DCB5_9BACI</name>
<dbReference type="PIRSF" id="PIRSF006728">
    <property type="entry name" value="CinA"/>
    <property type="match status" value="1"/>
</dbReference>
<dbReference type="Proteomes" id="UP000270219">
    <property type="component" value="Unassembled WGS sequence"/>
</dbReference>
<dbReference type="NCBIfam" id="TIGR00177">
    <property type="entry name" value="molyb_syn"/>
    <property type="match status" value="1"/>
</dbReference>
<dbReference type="NCBIfam" id="TIGR00200">
    <property type="entry name" value="cinA_nterm"/>
    <property type="match status" value="1"/>
</dbReference>
<evidence type="ECO:0000256" key="1">
    <source>
        <dbReference type="HAMAP-Rule" id="MF_00226"/>
    </source>
</evidence>
<dbReference type="Gene3D" id="3.40.980.10">
    <property type="entry name" value="MoaB/Mog-like domain"/>
    <property type="match status" value="1"/>
</dbReference>
<dbReference type="Gene3D" id="3.30.70.2860">
    <property type="match status" value="1"/>
</dbReference>
<dbReference type="SUPFAM" id="SSF142433">
    <property type="entry name" value="CinA-like"/>
    <property type="match status" value="1"/>
</dbReference>
<dbReference type="NCBIfam" id="NF001813">
    <property type="entry name" value="PRK00549.1"/>
    <property type="match status" value="1"/>
</dbReference>
<dbReference type="PANTHER" id="PTHR13939:SF0">
    <property type="entry name" value="NMN AMIDOHYDROLASE-LIKE PROTEIN YFAY"/>
    <property type="match status" value="1"/>
</dbReference>
<comment type="caution">
    <text evidence="3">The sequence shown here is derived from an EMBL/GenBank/DDBJ whole genome shotgun (WGS) entry which is preliminary data.</text>
</comment>
<dbReference type="CDD" id="cd00885">
    <property type="entry name" value="cinA"/>
    <property type="match status" value="1"/>
</dbReference>
<dbReference type="InterPro" id="IPR008135">
    <property type="entry name" value="Competence-induced_CinA"/>
</dbReference>
<dbReference type="Gene3D" id="3.90.950.20">
    <property type="entry name" value="CinA-like"/>
    <property type="match status" value="1"/>
</dbReference>
<organism evidence="3 4">
    <name type="scientific">Oceanobacillus piezotolerans</name>
    <dbReference type="NCBI Taxonomy" id="2448030"/>
    <lineage>
        <taxon>Bacteria</taxon>
        <taxon>Bacillati</taxon>
        <taxon>Bacillota</taxon>
        <taxon>Bacilli</taxon>
        <taxon>Bacillales</taxon>
        <taxon>Bacillaceae</taxon>
        <taxon>Oceanobacillus</taxon>
    </lineage>
</organism>
<protein>
    <recommendedName>
        <fullName evidence="1">Putative competence-damage inducible protein</fullName>
    </recommendedName>
</protein>
<dbReference type="InterPro" id="IPR036653">
    <property type="entry name" value="CinA-like_C"/>
</dbReference>